<comment type="caution">
    <text evidence="1">The sequence shown here is derived from an EMBL/GenBank/DDBJ whole genome shotgun (WGS) entry which is preliminary data.</text>
</comment>
<sequence>MKVRNKKQTWEGISNGFNTCGLGEVIVGFLDDEGMDSMFISELEVFLDSKQEWKDMSQAFKDNDIIPDNFNTCFREPKNEEERENGYY</sequence>
<accession>A0AAP6WQ58</accession>
<dbReference type="Proteomes" id="UP000481454">
    <property type="component" value="Unassembled WGS sequence"/>
</dbReference>
<reference evidence="1 2" key="1">
    <citation type="submission" date="2020-02" db="EMBL/GenBank/DDBJ databases">
        <title>Genomic Insights into the Phylogeny and Genetic Plasticity of the Human and Animal Enteric Pathogen Clostridium perfringens.</title>
        <authorList>
            <person name="Feng Y."/>
            <person name="Hu Y."/>
        </authorList>
    </citation>
    <scope>NUCLEOTIDE SEQUENCE [LARGE SCALE GENOMIC DNA]</scope>
    <source>
        <strain evidence="1 2">CP-40</strain>
    </source>
</reference>
<proteinExistence type="predicted"/>
<name>A0AAP6WQ58_CLOPF</name>
<protein>
    <submittedName>
        <fullName evidence="1">Uncharacterized protein</fullName>
    </submittedName>
</protein>
<dbReference type="AlphaFoldDB" id="A0AAP6WQ58"/>
<gene>
    <name evidence="1" type="ORF">G6Z34_13480</name>
</gene>
<evidence type="ECO:0000313" key="2">
    <source>
        <dbReference type="Proteomes" id="UP000481454"/>
    </source>
</evidence>
<organism evidence="1 2">
    <name type="scientific">Clostridium perfringens</name>
    <dbReference type="NCBI Taxonomy" id="1502"/>
    <lineage>
        <taxon>Bacteria</taxon>
        <taxon>Bacillati</taxon>
        <taxon>Bacillota</taxon>
        <taxon>Clostridia</taxon>
        <taxon>Eubacteriales</taxon>
        <taxon>Clostridiaceae</taxon>
        <taxon>Clostridium</taxon>
    </lineage>
</organism>
<dbReference type="EMBL" id="JAALLZ010000006">
    <property type="protein sequence ID" value="NGU31097.1"/>
    <property type="molecule type" value="Genomic_DNA"/>
</dbReference>
<evidence type="ECO:0000313" key="1">
    <source>
        <dbReference type="EMBL" id="NGU31097.1"/>
    </source>
</evidence>
<dbReference type="RefSeq" id="WP_164801027.1">
    <property type="nucleotide sequence ID" value="NZ_JAALLZ010000006.1"/>
</dbReference>